<dbReference type="InterPro" id="IPR018534">
    <property type="entry name" value="Tet_reg_excision_RteC"/>
</dbReference>
<gene>
    <name evidence="1" type="ORF">OEA66_00625</name>
</gene>
<accession>A0ABT3XY79</accession>
<comment type="caution">
    <text evidence="1">The sequence shown here is derived from an EMBL/GenBank/DDBJ whole genome shotgun (WGS) entry which is preliminary data.</text>
</comment>
<protein>
    <submittedName>
        <fullName evidence="1">RteC domain-containing protein</fullName>
    </submittedName>
</protein>
<dbReference type="Pfam" id="PF09357">
    <property type="entry name" value="RteC"/>
    <property type="match status" value="1"/>
</dbReference>
<name>A0ABT3XY79_9FLAO</name>
<evidence type="ECO:0000313" key="1">
    <source>
        <dbReference type="EMBL" id="MCX8530848.1"/>
    </source>
</evidence>
<dbReference type="Proteomes" id="UP001070176">
    <property type="component" value="Unassembled WGS sequence"/>
</dbReference>
<dbReference type="EMBL" id="JAOVZV010000001">
    <property type="protein sequence ID" value="MCX8530848.1"/>
    <property type="molecule type" value="Genomic_DNA"/>
</dbReference>
<sequence length="283" mass="33744">MVNKLFTTITKMQDHLERDLKLIADAHDDPIKIAEESLLTIDLSIRELKKLINHTTFEGIGEEIYFFKHLKPLFISKYIYFMKVLSIVSSLPHSSEKTLKKYYENEWEKLKKYHSENSDFYNYYRRNATYMDHKYFVRNSFDLKMKLSFNLYNFDENFTTSHCHQVAHVLANDLLEVFLRKESEKEFNVMIKKEDHLTVLKWSASKVALIELAYALHQSNCFNGGNIEFSEIMRSFEKTLDIDLGNYYKTVTEIKDRKNGRTKFLHRLSDNLDQHFKNVDDEI</sequence>
<reference evidence="1" key="1">
    <citation type="submission" date="2022-10" db="EMBL/GenBank/DDBJ databases">
        <title>Chryseobacterium sp. nov., a novel bacterial species.</title>
        <authorList>
            <person name="Cao Y."/>
        </authorList>
    </citation>
    <scope>NUCLEOTIDE SEQUENCE</scope>
    <source>
        <strain evidence="1">KC 927</strain>
    </source>
</reference>
<organism evidence="1 2">
    <name type="scientific">Chryseobacterium luquanense</name>
    <dbReference type="NCBI Taxonomy" id="2983766"/>
    <lineage>
        <taxon>Bacteria</taxon>
        <taxon>Pseudomonadati</taxon>
        <taxon>Bacteroidota</taxon>
        <taxon>Flavobacteriia</taxon>
        <taxon>Flavobacteriales</taxon>
        <taxon>Weeksellaceae</taxon>
        <taxon>Chryseobacterium group</taxon>
        <taxon>Chryseobacterium</taxon>
    </lineage>
</organism>
<evidence type="ECO:0000313" key="2">
    <source>
        <dbReference type="Proteomes" id="UP001070176"/>
    </source>
</evidence>
<keyword evidence="2" id="KW-1185">Reference proteome</keyword>
<proteinExistence type="predicted"/>